<dbReference type="GO" id="GO:0016036">
    <property type="term" value="P:cellular response to phosphate starvation"/>
    <property type="evidence" value="ECO:0007669"/>
    <property type="project" value="InterPro"/>
</dbReference>
<dbReference type="InterPro" id="IPR052486">
    <property type="entry name" value="PHO1"/>
</dbReference>
<evidence type="ECO:0000256" key="2">
    <source>
        <dbReference type="ARBA" id="ARBA00022692"/>
    </source>
</evidence>
<evidence type="ECO:0000256" key="4">
    <source>
        <dbReference type="ARBA" id="ARBA00023136"/>
    </source>
</evidence>
<name>A0A445LZT1_GLYSO</name>
<dbReference type="PROSITE" id="PS51380">
    <property type="entry name" value="EXS"/>
    <property type="match status" value="1"/>
</dbReference>
<feature type="non-terminal residue" evidence="7">
    <location>
        <position position="1"/>
    </location>
</feature>
<evidence type="ECO:0000256" key="5">
    <source>
        <dbReference type="SAM" id="Phobius"/>
    </source>
</evidence>
<keyword evidence="2 5" id="KW-0812">Transmembrane</keyword>
<feature type="domain" description="EXS" evidence="6">
    <location>
        <begin position="1"/>
        <end position="112"/>
    </location>
</feature>
<accession>A0A445LZT1</accession>
<evidence type="ECO:0000313" key="8">
    <source>
        <dbReference type="Proteomes" id="UP000289340"/>
    </source>
</evidence>
<protein>
    <submittedName>
        <fullName evidence="7">Phosphate transporter PHO1</fullName>
    </submittedName>
</protein>
<dbReference type="AlphaFoldDB" id="A0A445LZT1"/>
<comment type="caution">
    <text evidence="7">The sequence shown here is derived from an EMBL/GenBank/DDBJ whole genome shotgun (WGS) entry which is preliminary data.</text>
</comment>
<feature type="transmembrane region" description="Helical" evidence="5">
    <location>
        <begin position="19"/>
        <end position="36"/>
    </location>
</feature>
<organism evidence="7 8">
    <name type="scientific">Glycine soja</name>
    <name type="common">Wild soybean</name>
    <dbReference type="NCBI Taxonomy" id="3848"/>
    <lineage>
        <taxon>Eukaryota</taxon>
        <taxon>Viridiplantae</taxon>
        <taxon>Streptophyta</taxon>
        <taxon>Embryophyta</taxon>
        <taxon>Tracheophyta</taxon>
        <taxon>Spermatophyta</taxon>
        <taxon>Magnoliopsida</taxon>
        <taxon>eudicotyledons</taxon>
        <taxon>Gunneridae</taxon>
        <taxon>Pentapetalae</taxon>
        <taxon>rosids</taxon>
        <taxon>fabids</taxon>
        <taxon>Fabales</taxon>
        <taxon>Fabaceae</taxon>
        <taxon>Papilionoideae</taxon>
        <taxon>50 kb inversion clade</taxon>
        <taxon>NPAAA clade</taxon>
        <taxon>indigoferoid/millettioid clade</taxon>
        <taxon>Phaseoleae</taxon>
        <taxon>Glycine</taxon>
        <taxon>Glycine subgen. Soja</taxon>
    </lineage>
</organism>
<sequence length="112" mass="13234">NALVAAGARVTYNRKNDNLWFAIVLITSVVAIMYQLDDLILKNKSIYYMSIVLNIVLRVTWVETVMHFKVGPVHSQLLDFLLATLEVIRRGHWNFYRYILSYFEEMIEFFIL</sequence>
<keyword evidence="3 5" id="KW-1133">Transmembrane helix</keyword>
<evidence type="ECO:0000313" key="7">
    <source>
        <dbReference type="EMBL" id="RZC28808.1"/>
    </source>
</evidence>
<dbReference type="PANTHER" id="PTHR48477">
    <property type="entry name" value="PHOSPHATE TRANSPORTER PHO1"/>
    <property type="match status" value="1"/>
</dbReference>
<proteinExistence type="predicted"/>
<evidence type="ECO:0000259" key="6">
    <source>
        <dbReference type="PROSITE" id="PS51380"/>
    </source>
</evidence>
<dbReference type="PANTHER" id="PTHR48477:SF1">
    <property type="entry name" value="PHOSPHATE TRANSPORTER PHO1"/>
    <property type="match status" value="1"/>
</dbReference>
<dbReference type="Proteomes" id="UP000289340">
    <property type="component" value="Chromosome 1"/>
</dbReference>
<evidence type="ECO:0000256" key="1">
    <source>
        <dbReference type="ARBA" id="ARBA00004141"/>
    </source>
</evidence>
<dbReference type="InterPro" id="IPR004342">
    <property type="entry name" value="EXS_C"/>
</dbReference>
<comment type="subcellular location">
    <subcellularLocation>
        <location evidence="1">Membrane</location>
        <topology evidence="1">Multi-pass membrane protein</topology>
    </subcellularLocation>
</comment>
<reference evidence="7 8" key="1">
    <citation type="submission" date="2018-09" db="EMBL/GenBank/DDBJ databases">
        <title>A high-quality reference genome of wild soybean provides a powerful tool to mine soybean genomes.</title>
        <authorList>
            <person name="Xie M."/>
            <person name="Chung C.Y.L."/>
            <person name="Li M.-W."/>
            <person name="Wong F.-L."/>
            <person name="Chan T.-F."/>
            <person name="Lam H.-M."/>
        </authorList>
    </citation>
    <scope>NUCLEOTIDE SEQUENCE [LARGE SCALE GENOMIC DNA]</scope>
    <source>
        <strain evidence="8">cv. W05</strain>
        <tissue evidence="7">Hypocotyl of etiolated seedlings</tissue>
    </source>
</reference>
<dbReference type="EMBL" id="QZWG01000001">
    <property type="protein sequence ID" value="RZC28808.1"/>
    <property type="molecule type" value="Genomic_DNA"/>
</dbReference>
<dbReference type="Pfam" id="PF03124">
    <property type="entry name" value="EXS"/>
    <property type="match status" value="1"/>
</dbReference>
<evidence type="ECO:0000256" key="3">
    <source>
        <dbReference type="ARBA" id="ARBA00022989"/>
    </source>
</evidence>
<keyword evidence="4 5" id="KW-0472">Membrane</keyword>
<keyword evidence="8" id="KW-1185">Reference proteome</keyword>
<gene>
    <name evidence="7" type="ORF">D0Y65_000686</name>
</gene>
<dbReference type="GO" id="GO:0016020">
    <property type="term" value="C:membrane"/>
    <property type="evidence" value="ECO:0007669"/>
    <property type="project" value="UniProtKB-SubCell"/>
</dbReference>